<dbReference type="SUPFAM" id="SSF52788">
    <property type="entry name" value="Phosphotyrosine protein phosphatases I"/>
    <property type="match status" value="1"/>
</dbReference>
<accession>A0A5K8AEQ8</accession>
<dbReference type="SMART" id="SM00226">
    <property type="entry name" value="LMWPc"/>
    <property type="match status" value="1"/>
</dbReference>
<dbReference type="RefSeq" id="WP_155312139.1">
    <property type="nucleotide sequence ID" value="NZ_AP021879.1"/>
</dbReference>
<dbReference type="Gene3D" id="3.40.50.2300">
    <property type="match status" value="1"/>
</dbReference>
<dbReference type="PANTHER" id="PTHR43278">
    <property type="entry name" value="NAD(P)H-DEPENDENT FMN-CONTAINING OXIDOREDUCTASE YWQN-RELATED"/>
    <property type="match status" value="1"/>
</dbReference>
<sequence length="328" mass="35754">MFILGLQGSPRKNGNTDTLLAAFLEKAAAAGAAVHTVQAARAGVTPCKGCGYCETHGTCVIKDDPMSTELFGLLRQADMVVAASPVYFYGVSAQLKVLIDRCQTFWSRKYVYKLKDPLVATREGVLLSVAASRGRQLFDGIQLTAKYFFDAIDARFSHALTYRGVESKGAIRSQSRLAEDIEAIIEKSVRPMVARKKILFVSRQGGCRAPLAAAMAQQRYGDRIRTAFGGRQPAATLSVPMVQAMQKIGLDLGYRTPLAMDKAFYGISPDLVVTIGTTDTEPPMAGVETVNWPIPNPPGMEEAQMEGLRLDLGNHVDRLIQWIERPSP</sequence>
<dbReference type="SUPFAM" id="SSF52218">
    <property type="entry name" value="Flavoproteins"/>
    <property type="match status" value="1"/>
</dbReference>
<keyword evidence="2" id="KW-0288">FMN</keyword>
<dbReference type="Gene3D" id="3.40.50.360">
    <property type="match status" value="1"/>
</dbReference>
<protein>
    <recommendedName>
        <fullName evidence="3">Phosphotyrosine protein phosphatase I domain-containing protein</fullName>
    </recommendedName>
</protein>
<feature type="domain" description="Phosphotyrosine protein phosphatase I" evidence="3">
    <location>
        <begin position="196"/>
        <end position="325"/>
    </location>
</feature>
<dbReference type="AlphaFoldDB" id="A0A5K8AEQ8"/>
<keyword evidence="5" id="KW-1185">Reference proteome</keyword>
<dbReference type="InterPro" id="IPR005025">
    <property type="entry name" value="FMN_Rdtase-like_dom"/>
</dbReference>
<proteinExistence type="predicted"/>
<dbReference type="InterPro" id="IPR051796">
    <property type="entry name" value="ISF_SsuE-like"/>
</dbReference>
<evidence type="ECO:0000256" key="1">
    <source>
        <dbReference type="ARBA" id="ARBA00022630"/>
    </source>
</evidence>
<dbReference type="Proteomes" id="UP000422108">
    <property type="component" value="Chromosome"/>
</dbReference>
<evidence type="ECO:0000256" key="2">
    <source>
        <dbReference type="ARBA" id="ARBA00022643"/>
    </source>
</evidence>
<name>A0A5K8AEQ8_9BACT</name>
<evidence type="ECO:0000313" key="5">
    <source>
        <dbReference type="Proteomes" id="UP000422108"/>
    </source>
</evidence>
<dbReference type="InterPro" id="IPR036196">
    <property type="entry name" value="Ptyr_pPase_sf"/>
</dbReference>
<dbReference type="Pfam" id="PF03358">
    <property type="entry name" value="FMN_red"/>
    <property type="match status" value="1"/>
</dbReference>
<organism evidence="4 5">
    <name type="scientific">Desulfosarcina ovata subsp. ovata</name>
    <dbReference type="NCBI Taxonomy" id="2752305"/>
    <lineage>
        <taxon>Bacteria</taxon>
        <taxon>Pseudomonadati</taxon>
        <taxon>Thermodesulfobacteriota</taxon>
        <taxon>Desulfobacteria</taxon>
        <taxon>Desulfobacterales</taxon>
        <taxon>Desulfosarcinaceae</taxon>
        <taxon>Desulfosarcina</taxon>
    </lineage>
</organism>
<evidence type="ECO:0000259" key="3">
    <source>
        <dbReference type="SMART" id="SM00226"/>
    </source>
</evidence>
<gene>
    <name evidence="4" type="ORF">DSCOOX_43630</name>
</gene>
<dbReference type="EMBL" id="AP021879">
    <property type="protein sequence ID" value="BBO91183.1"/>
    <property type="molecule type" value="Genomic_DNA"/>
</dbReference>
<evidence type="ECO:0000313" key="4">
    <source>
        <dbReference type="EMBL" id="BBO91183.1"/>
    </source>
</evidence>
<keyword evidence="1" id="KW-0285">Flavoprotein</keyword>
<dbReference type="InterPro" id="IPR023485">
    <property type="entry name" value="Ptyr_pPase"/>
</dbReference>
<dbReference type="GO" id="GO:0016491">
    <property type="term" value="F:oxidoreductase activity"/>
    <property type="evidence" value="ECO:0007669"/>
    <property type="project" value="InterPro"/>
</dbReference>
<reference evidence="4 5" key="1">
    <citation type="submission" date="2019-11" db="EMBL/GenBank/DDBJ databases">
        <title>Comparative genomics of hydrocarbon-degrading Desulfosarcina strains.</title>
        <authorList>
            <person name="Watanabe M."/>
            <person name="Kojima H."/>
            <person name="Fukui M."/>
        </authorList>
    </citation>
    <scope>NUCLEOTIDE SEQUENCE [LARGE SCALE GENOMIC DNA]</scope>
    <source>
        <strain evidence="5">oXyS1</strain>
    </source>
</reference>
<dbReference type="PANTHER" id="PTHR43278:SF2">
    <property type="entry name" value="IRON-SULFUR FLAVOPROTEIN"/>
    <property type="match status" value="1"/>
</dbReference>
<dbReference type="InterPro" id="IPR029039">
    <property type="entry name" value="Flavoprotein-like_sf"/>
</dbReference>